<feature type="transmembrane region" description="Helical" evidence="12">
    <location>
        <begin position="366"/>
        <end position="384"/>
    </location>
</feature>
<dbReference type="PANTHER" id="PTHR42985:SF40">
    <property type="entry name" value="LD47995P-RELATED"/>
    <property type="match status" value="1"/>
</dbReference>
<feature type="transmembrane region" description="Helical" evidence="12">
    <location>
        <begin position="396"/>
        <end position="418"/>
    </location>
</feature>
<evidence type="ECO:0000256" key="4">
    <source>
        <dbReference type="ARBA" id="ARBA00022475"/>
    </source>
</evidence>
<gene>
    <name evidence="13" type="ORF">SAMN05444167_0930</name>
</gene>
<feature type="transmembrane region" description="Helical" evidence="12">
    <location>
        <begin position="43"/>
        <end position="68"/>
    </location>
</feature>
<dbReference type="GO" id="GO:0006814">
    <property type="term" value="P:sodium ion transport"/>
    <property type="evidence" value="ECO:0007669"/>
    <property type="project" value="UniProtKB-KW"/>
</dbReference>
<keyword evidence="6 12" id="KW-1133">Transmembrane helix</keyword>
<dbReference type="Proteomes" id="UP000182427">
    <property type="component" value="Chromosome I"/>
</dbReference>
<reference evidence="13 14" key="1">
    <citation type="submission" date="2016-10" db="EMBL/GenBank/DDBJ databases">
        <authorList>
            <person name="de Groot N.N."/>
        </authorList>
    </citation>
    <scope>NUCLEOTIDE SEQUENCE [LARGE SCALE GENOMIC DNA]</scope>
    <source>
        <strain evidence="13 14">GAS232</strain>
    </source>
</reference>
<keyword evidence="10" id="KW-0739">Sodium transport</keyword>
<feature type="transmembrane region" description="Helical" evidence="12">
    <location>
        <begin position="6"/>
        <end position="23"/>
    </location>
</feature>
<dbReference type="CDD" id="cd11477">
    <property type="entry name" value="SLC5sbd_u1"/>
    <property type="match status" value="1"/>
</dbReference>
<sequence length="492" mass="52644">MKTLDWITLGLYFVLMLAVGIAIRSRVKNARDFFTAGGKMPWWLSGISHHMSGYSAAVFVGYAALAYTEGFSLYIWWACSIALALVIGSSVFATRWVRLRLHTGMISPLEYLTARYGHGTKLCLACSGSLLKIFDVGAKWTASALLLHMFANVDLVWGVLLIGGVTLVYSVIGGLWADAATDLSQFVIQLISGISMFVVVMRHLGGVGAITGIWHSLPASHRQLFHGQYTPGFALTFLLVNLLSYNGGTWSLAQRFMASPDATSARRSALLSASLYLVWPLVLFYPMWAAPLLLPGAAHPEDSYAILAQRLLPQGLVGLVLAGLFAHSMAMTSSDANAVSAVVVRDIAPSVVPKAWLDNETKQLTAGRICTFSFLAGSMIIALLANHMGGVLGLILLWYGALVGPVAVPMLLGMLPVFKRCGAFSAISSWLSGVATFAALRLFAPSSVNGRSGSLVLSIGGPVVVSLIVYILSGLIRPNDNPRAAALLLELR</sequence>
<evidence type="ECO:0000256" key="12">
    <source>
        <dbReference type="SAM" id="Phobius"/>
    </source>
</evidence>
<accession>A0A1G7H6D6</accession>
<dbReference type="AlphaFoldDB" id="A0A1G7H6D6"/>
<dbReference type="EMBL" id="LT629690">
    <property type="protein sequence ID" value="SDE95988.1"/>
    <property type="molecule type" value="Genomic_DNA"/>
</dbReference>
<comment type="similarity">
    <text evidence="2 11">Belongs to the sodium:solute symporter (SSF) (TC 2.A.21) family.</text>
</comment>
<keyword evidence="3" id="KW-0813">Transport</keyword>
<dbReference type="InterPro" id="IPR038377">
    <property type="entry name" value="Na/Glc_symporter_sf"/>
</dbReference>
<dbReference type="GO" id="GO:0005886">
    <property type="term" value="C:plasma membrane"/>
    <property type="evidence" value="ECO:0007669"/>
    <property type="project" value="UniProtKB-SubCell"/>
</dbReference>
<name>A0A1G7H6D6_9BACT</name>
<dbReference type="Gene3D" id="1.20.1730.10">
    <property type="entry name" value="Sodium/glucose cotransporter"/>
    <property type="match status" value="1"/>
</dbReference>
<dbReference type="PROSITE" id="PS50283">
    <property type="entry name" value="NA_SOLUT_SYMP_3"/>
    <property type="match status" value="1"/>
</dbReference>
<dbReference type="InterPro" id="IPR051163">
    <property type="entry name" value="Sodium:Solute_Symporter_SSF"/>
</dbReference>
<dbReference type="RefSeq" id="WP_083344131.1">
    <property type="nucleotide sequence ID" value="NZ_LT629690.1"/>
</dbReference>
<feature type="transmembrane region" description="Helical" evidence="12">
    <location>
        <begin position="311"/>
        <end position="330"/>
    </location>
</feature>
<feature type="transmembrane region" description="Helical" evidence="12">
    <location>
        <begin position="268"/>
        <end position="290"/>
    </location>
</feature>
<evidence type="ECO:0000256" key="5">
    <source>
        <dbReference type="ARBA" id="ARBA00022692"/>
    </source>
</evidence>
<feature type="transmembrane region" description="Helical" evidence="12">
    <location>
        <begin position="74"/>
        <end position="97"/>
    </location>
</feature>
<evidence type="ECO:0000313" key="13">
    <source>
        <dbReference type="EMBL" id="SDE95988.1"/>
    </source>
</evidence>
<feature type="transmembrane region" description="Helical" evidence="12">
    <location>
        <begin position="155"/>
        <end position="176"/>
    </location>
</feature>
<keyword evidence="7" id="KW-0915">Sodium</keyword>
<dbReference type="OrthoDB" id="9789704at2"/>
<keyword evidence="9 12" id="KW-0472">Membrane</keyword>
<evidence type="ECO:0000256" key="1">
    <source>
        <dbReference type="ARBA" id="ARBA00004651"/>
    </source>
</evidence>
<feature type="transmembrane region" description="Helical" evidence="12">
    <location>
        <begin position="424"/>
        <end position="443"/>
    </location>
</feature>
<protein>
    <submittedName>
        <fullName evidence="13">Solute:Na+ symporter, SSS family</fullName>
    </submittedName>
</protein>
<evidence type="ECO:0000256" key="10">
    <source>
        <dbReference type="ARBA" id="ARBA00023201"/>
    </source>
</evidence>
<dbReference type="GO" id="GO:0015293">
    <property type="term" value="F:symporter activity"/>
    <property type="evidence" value="ECO:0007669"/>
    <property type="project" value="TreeGrafter"/>
</dbReference>
<dbReference type="Pfam" id="PF00474">
    <property type="entry name" value="SSF"/>
    <property type="match status" value="1"/>
</dbReference>
<keyword evidence="4" id="KW-1003">Cell membrane</keyword>
<evidence type="ECO:0000313" key="14">
    <source>
        <dbReference type="Proteomes" id="UP000182427"/>
    </source>
</evidence>
<evidence type="ECO:0000256" key="2">
    <source>
        <dbReference type="ARBA" id="ARBA00006434"/>
    </source>
</evidence>
<comment type="subcellular location">
    <subcellularLocation>
        <location evidence="1">Cell membrane</location>
        <topology evidence="1">Multi-pass membrane protein</topology>
    </subcellularLocation>
</comment>
<evidence type="ECO:0000256" key="11">
    <source>
        <dbReference type="RuleBase" id="RU362091"/>
    </source>
</evidence>
<feature type="transmembrane region" description="Helical" evidence="12">
    <location>
        <begin position="229"/>
        <end position="248"/>
    </location>
</feature>
<proteinExistence type="inferred from homology"/>
<evidence type="ECO:0000256" key="9">
    <source>
        <dbReference type="ARBA" id="ARBA00023136"/>
    </source>
</evidence>
<feature type="transmembrane region" description="Helical" evidence="12">
    <location>
        <begin position="188"/>
        <end position="217"/>
    </location>
</feature>
<dbReference type="PANTHER" id="PTHR42985">
    <property type="entry name" value="SODIUM-COUPLED MONOCARBOXYLATE TRANSPORTER"/>
    <property type="match status" value="1"/>
</dbReference>
<evidence type="ECO:0000256" key="3">
    <source>
        <dbReference type="ARBA" id="ARBA00022448"/>
    </source>
</evidence>
<dbReference type="InterPro" id="IPR001734">
    <property type="entry name" value="Na/solute_symporter"/>
</dbReference>
<keyword evidence="5 12" id="KW-0812">Transmembrane</keyword>
<evidence type="ECO:0000256" key="6">
    <source>
        <dbReference type="ARBA" id="ARBA00022989"/>
    </source>
</evidence>
<evidence type="ECO:0000256" key="7">
    <source>
        <dbReference type="ARBA" id="ARBA00023053"/>
    </source>
</evidence>
<keyword evidence="8" id="KW-0406">Ion transport</keyword>
<keyword evidence="14" id="KW-1185">Reference proteome</keyword>
<feature type="transmembrane region" description="Helical" evidence="12">
    <location>
        <begin position="455"/>
        <end position="476"/>
    </location>
</feature>
<organism evidence="13 14">
    <name type="scientific">Terriglobus roseus</name>
    <dbReference type="NCBI Taxonomy" id="392734"/>
    <lineage>
        <taxon>Bacteria</taxon>
        <taxon>Pseudomonadati</taxon>
        <taxon>Acidobacteriota</taxon>
        <taxon>Terriglobia</taxon>
        <taxon>Terriglobales</taxon>
        <taxon>Acidobacteriaceae</taxon>
        <taxon>Terriglobus</taxon>
    </lineage>
</organism>
<evidence type="ECO:0000256" key="8">
    <source>
        <dbReference type="ARBA" id="ARBA00023065"/>
    </source>
</evidence>